<dbReference type="GO" id="GO:0003700">
    <property type="term" value="F:DNA-binding transcription factor activity"/>
    <property type="evidence" value="ECO:0007669"/>
    <property type="project" value="TreeGrafter"/>
</dbReference>
<dbReference type="InterPro" id="IPR029016">
    <property type="entry name" value="GAF-like_dom_sf"/>
</dbReference>
<evidence type="ECO:0000256" key="3">
    <source>
        <dbReference type="ARBA" id="ARBA00023163"/>
    </source>
</evidence>
<sequence length="275" mass="29361">MTDAVQTAEDRYALRSVNRALDVLEALGKAGNEGMTVAGVAEQIGVSKSTAFALLQTLLLRHFVADVRLGGSRRYRLGLSLVFLGDRAAEDVAVSQLAMPVLRDLTALTGLTSRLAILDHGYAVAISRVDAPGILRIASALGQRELPHCSALGKSLLALLPPARVVKLLAQTGMPRRTEYTLVTPAELMTDLLLVAQRGYAFDNEEDNIGVVCIGAAITNREGEGVAAISVTTLKSGLSDDDLHELGRTLRRHADRVSRMLGAEVDPEVLTLQTT</sequence>
<dbReference type="Pfam" id="PF01614">
    <property type="entry name" value="IclR_C"/>
    <property type="match status" value="1"/>
</dbReference>
<dbReference type="SMART" id="SM00346">
    <property type="entry name" value="HTH_ICLR"/>
    <property type="match status" value="1"/>
</dbReference>
<dbReference type="InterPro" id="IPR036388">
    <property type="entry name" value="WH-like_DNA-bd_sf"/>
</dbReference>
<dbReference type="Gene3D" id="3.30.450.40">
    <property type="match status" value="1"/>
</dbReference>
<proteinExistence type="predicted"/>
<keyword evidence="7" id="KW-1185">Reference proteome</keyword>
<dbReference type="GO" id="GO:0045892">
    <property type="term" value="P:negative regulation of DNA-templated transcription"/>
    <property type="evidence" value="ECO:0007669"/>
    <property type="project" value="TreeGrafter"/>
</dbReference>
<dbReference type="SUPFAM" id="SSF55781">
    <property type="entry name" value="GAF domain-like"/>
    <property type="match status" value="1"/>
</dbReference>
<feature type="domain" description="IclR-ED" evidence="5">
    <location>
        <begin position="80"/>
        <end position="263"/>
    </location>
</feature>
<name>A0A1N6F8Y4_9BURK</name>
<dbReference type="Proteomes" id="UP000185151">
    <property type="component" value="Unassembled WGS sequence"/>
</dbReference>
<dbReference type="InterPro" id="IPR014757">
    <property type="entry name" value="Tscrpt_reg_IclR_C"/>
</dbReference>
<dbReference type="AlphaFoldDB" id="A0A1N6F8Y4"/>
<evidence type="ECO:0000256" key="1">
    <source>
        <dbReference type="ARBA" id="ARBA00023015"/>
    </source>
</evidence>
<keyword evidence="2" id="KW-0238">DNA-binding</keyword>
<evidence type="ECO:0000256" key="2">
    <source>
        <dbReference type="ARBA" id="ARBA00023125"/>
    </source>
</evidence>
<dbReference type="GO" id="GO:0003677">
    <property type="term" value="F:DNA binding"/>
    <property type="evidence" value="ECO:0007669"/>
    <property type="project" value="UniProtKB-KW"/>
</dbReference>
<keyword evidence="1" id="KW-0805">Transcription regulation</keyword>
<gene>
    <name evidence="6" type="ORF">SAMN05444165_0064</name>
</gene>
<dbReference type="InterPro" id="IPR050707">
    <property type="entry name" value="HTH_MetabolicPath_Reg"/>
</dbReference>
<feature type="domain" description="HTH iclR-type" evidence="4">
    <location>
        <begin position="14"/>
        <end position="79"/>
    </location>
</feature>
<keyword evidence="3" id="KW-0804">Transcription</keyword>
<evidence type="ECO:0000259" key="4">
    <source>
        <dbReference type="PROSITE" id="PS51077"/>
    </source>
</evidence>
<dbReference type="Pfam" id="PF09339">
    <property type="entry name" value="HTH_IclR"/>
    <property type="match status" value="1"/>
</dbReference>
<reference evidence="6 7" key="1">
    <citation type="submission" date="2016-11" db="EMBL/GenBank/DDBJ databases">
        <authorList>
            <person name="Jaros S."/>
            <person name="Januszkiewicz K."/>
            <person name="Wedrychowicz H."/>
        </authorList>
    </citation>
    <scope>NUCLEOTIDE SEQUENCE [LARGE SCALE GENOMIC DNA]</scope>
    <source>
        <strain evidence="6 7">GAS95</strain>
    </source>
</reference>
<accession>A0A1N6F8Y4</accession>
<evidence type="ECO:0000259" key="5">
    <source>
        <dbReference type="PROSITE" id="PS51078"/>
    </source>
</evidence>
<dbReference type="SUPFAM" id="SSF46785">
    <property type="entry name" value="Winged helix' DNA-binding domain"/>
    <property type="match status" value="1"/>
</dbReference>
<dbReference type="PANTHER" id="PTHR30136:SF24">
    <property type="entry name" value="HTH-TYPE TRANSCRIPTIONAL REPRESSOR ALLR"/>
    <property type="match status" value="1"/>
</dbReference>
<evidence type="ECO:0000313" key="7">
    <source>
        <dbReference type="Proteomes" id="UP000185151"/>
    </source>
</evidence>
<dbReference type="PROSITE" id="PS51078">
    <property type="entry name" value="ICLR_ED"/>
    <property type="match status" value="1"/>
</dbReference>
<dbReference type="Gene3D" id="1.10.10.10">
    <property type="entry name" value="Winged helix-like DNA-binding domain superfamily/Winged helix DNA-binding domain"/>
    <property type="match status" value="1"/>
</dbReference>
<protein>
    <submittedName>
        <fullName evidence="6">Transcriptional regulator, IclR family</fullName>
    </submittedName>
</protein>
<evidence type="ECO:0000313" key="6">
    <source>
        <dbReference type="EMBL" id="SIN91676.1"/>
    </source>
</evidence>
<dbReference type="InterPro" id="IPR005471">
    <property type="entry name" value="Tscrpt_reg_IclR_N"/>
</dbReference>
<dbReference type="PANTHER" id="PTHR30136">
    <property type="entry name" value="HELIX-TURN-HELIX TRANSCRIPTIONAL REGULATOR, ICLR FAMILY"/>
    <property type="match status" value="1"/>
</dbReference>
<dbReference type="InterPro" id="IPR036390">
    <property type="entry name" value="WH_DNA-bd_sf"/>
</dbReference>
<organism evidence="6 7">
    <name type="scientific">Paraburkholderia phenazinium</name>
    <dbReference type="NCBI Taxonomy" id="60549"/>
    <lineage>
        <taxon>Bacteria</taxon>
        <taxon>Pseudomonadati</taxon>
        <taxon>Pseudomonadota</taxon>
        <taxon>Betaproteobacteria</taxon>
        <taxon>Burkholderiales</taxon>
        <taxon>Burkholderiaceae</taxon>
        <taxon>Paraburkholderia</taxon>
    </lineage>
</organism>
<dbReference type="PROSITE" id="PS51077">
    <property type="entry name" value="HTH_ICLR"/>
    <property type="match status" value="1"/>
</dbReference>
<dbReference type="EMBL" id="FSRU01000001">
    <property type="protein sequence ID" value="SIN91676.1"/>
    <property type="molecule type" value="Genomic_DNA"/>
</dbReference>